<dbReference type="AlphaFoldDB" id="A0A4Q2CYV4"/>
<accession>A0A4Q2CYV4</accession>
<sequence length="216" mass="23667">MHWFFAPQFYATARSWVSQSPLRLCDVTARPFVSILACLRVNIEALLQSCPASHLLVVMVASPGPVTKRKLRKAKEALDCNRVFAHVVPPFLQVPTTPAQAIEDSDAMSTTDTVVDPHDVLPAPSAMHIDCPQPISLHQLIQFPGYLPVSPQATAGPSQFPGCLNWDEQAIPQREAPFAYLITPAGYENLCSAVQHLQQASVLIQTVVNTSEVYLL</sequence>
<reference evidence="1 2" key="1">
    <citation type="submission" date="2019-01" db="EMBL/GenBank/DDBJ databases">
        <title>Draft genome sequence of Psathyrella aberdarensis IHI B618.</title>
        <authorList>
            <person name="Buettner E."/>
            <person name="Kellner H."/>
        </authorList>
    </citation>
    <scope>NUCLEOTIDE SEQUENCE [LARGE SCALE GENOMIC DNA]</scope>
    <source>
        <strain evidence="1 2">IHI B618</strain>
    </source>
</reference>
<dbReference type="Proteomes" id="UP000290288">
    <property type="component" value="Unassembled WGS sequence"/>
</dbReference>
<name>A0A4Q2CYV4_9AGAR</name>
<protein>
    <submittedName>
        <fullName evidence="1">Uncharacterized protein</fullName>
    </submittedName>
</protein>
<evidence type="ECO:0000313" key="2">
    <source>
        <dbReference type="Proteomes" id="UP000290288"/>
    </source>
</evidence>
<dbReference type="OrthoDB" id="10536772at2759"/>
<gene>
    <name evidence="1" type="ORF">EST38_g14273</name>
</gene>
<keyword evidence="2" id="KW-1185">Reference proteome</keyword>
<proteinExistence type="predicted"/>
<evidence type="ECO:0000313" key="1">
    <source>
        <dbReference type="EMBL" id="RXW11582.1"/>
    </source>
</evidence>
<organism evidence="1 2">
    <name type="scientific">Candolleomyces aberdarensis</name>
    <dbReference type="NCBI Taxonomy" id="2316362"/>
    <lineage>
        <taxon>Eukaryota</taxon>
        <taxon>Fungi</taxon>
        <taxon>Dikarya</taxon>
        <taxon>Basidiomycota</taxon>
        <taxon>Agaricomycotina</taxon>
        <taxon>Agaricomycetes</taxon>
        <taxon>Agaricomycetidae</taxon>
        <taxon>Agaricales</taxon>
        <taxon>Agaricineae</taxon>
        <taxon>Psathyrellaceae</taxon>
        <taxon>Candolleomyces</taxon>
    </lineage>
</organism>
<dbReference type="EMBL" id="SDEE01001775">
    <property type="protein sequence ID" value="RXW11582.1"/>
    <property type="molecule type" value="Genomic_DNA"/>
</dbReference>
<comment type="caution">
    <text evidence="1">The sequence shown here is derived from an EMBL/GenBank/DDBJ whole genome shotgun (WGS) entry which is preliminary data.</text>
</comment>